<dbReference type="EMBL" id="BJXB01000017">
    <property type="protein sequence ID" value="GEM48058.1"/>
    <property type="molecule type" value="Genomic_DNA"/>
</dbReference>
<dbReference type="SMART" id="SM00422">
    <property type="entry name" value="HTH_MERR"/>
    <property type="match status" value="1"/>
</dbReference>
<dbReference type="PRINTS" id="PR00040">
    <property type="entry name" value="HTHMERR"/>
</dbReference>
<keyword evidence="4" id="KW-0804">Transcription</keyword>
<evidence type="ECO:0000256" key="3">
    <source>
        <dbReference type="ARBA" id="ARBA00023125"/>
    </source>
</evidence>
<proteinExistence type="predicted"/>
<sequence>MESQLQQSEELLYSIGELSKLAGLPIKTLRFYADEGLLPPAHIADSRYRYFNADSLPRLQLIRTLREADFSLQSIRELLEQQTDFQALVQLQLQTVQVQMQALVRQQAVLQAALKQHTTVHEFAELMQQARLSHQERENLLSRHLKSTFGGLGVDPEWWPEFWATAGAELPAEATPAQLSAWLELTRLVQDPTFQRAIRAQVEPFWQHAVNSDSVQTHTFEMGIIFDQAVDAAEKGVAPESSEGQSLIAAFSRPCAEALNQSYTPQFLRWWHNHLQTTAHPSVARYWELVALMHGQPVPQIQSGLEWVLAGLETAMKNPDLL</sequence>
<dbReference type="Gene3D" id="1.10.1660.10">
    <property type="match status" value="1"/>
</dbReference>
<comment type="caution">
    <text evidence="6">The sequence shown here is derived from an EMBL/GenBank/DDBJ whole genome shotgun (WGS) entry which is preliminary data.</text>
</comment>
<dbReference type="GO" id="GO:0003677">
    <property type="term" value="F:DNA binding"/>
    <property type="evidence" value="ECO:0007669"/>
    <property type="project" value="UniProtKB-KW"/>
</dbReference>
<reference evidence="6 7" key="1">
    <citation type="submission" date="2019-07" db="EMBL/GenBank/DDBJ databases">
        <title>Whole genome shotgun sequence of Deinococcus cellulosilyticus NBRC 106333.</title>
        <authorList>
            <person name="Hosoyama A."/>
            <person name="Uohara A."/>
            <person name="Ohji S."/>
            <person name="Ichikawa N."/>
        </authorList>
    </citation>
    <scope>NUCLEOTIDE SEQUENCE [LARGE SCALE GENOMIC DNA]</scope>
    <source>
        <strain evidence="6 7">NBRC 106333</strain>
    </source>
</reference>
<dbReference type="OrthoDB" id="9814833at2"/>
<dbReference type="InterPro" id="IPR047057">
    <property type="entry name" value="MerR_fam"/>
</dbReference>
<dbReference type="InterPro" id="IPR009061">
    <property type="entry name" value="DNA-bd_dom_put_sf"/>
</dbReference>
<keyword evidence="3" id="KW-0238">DNA-binding</keyword>
<keyword evidence="1" id="KW-0678">Repressor</keyword>
<evidence type="ECO:0000259" key="5">
    <source>
        <dbReference type="PROSITE" id="PS50937"/>
    </source>
</evidence>
<accession>A0A511N6H0</accession>
<organism evidence="6 7">
    <name type="scientific">Deinococcus cellulosilyticus (strain DSM 18568 / NBRC 106333 / KACC 11606 / 5516J-15)</name>
    <dbReference type="NCBI Taxonomy" id="1223518"/>
    <lineage>
        <taxon>Bacteria</taxon>
        <taxon>Thermotogati</taxon>
        <taxon>Deinococcota</taxon>
        <taxon>Deinococci</taxon>
        <taxon>Deinococcales</taxon>
        <taxon>Deinococcaceae</taxon>
        <taxon>Deinococcus</taxon>
    </lineage>
</organism>
<keyword evidence="2" id="KW-0805">Transcription regulation</keyword>
<evidence type="ECO:0000313" key="6">
    <source>
        <dbReference type="EMBL" id="GEM48058.1"/>
    </source>
</evidence>
<dbReference type="PANTHER" id="PTHR30204:SF69">
    <property type="entry name" value="MERR-FAMILY TRANSCRIPTIONAL REGULATOR"/>
    <property type="match status" value="1"/>
</dbReference>
<dbReference type="Pfam" id="PF13411">
    <property type="entry name" value="MerR_1"/>
    <property type="match status" value="1"/>
</dbReference>
<evidence type="ECO:0000256" key="2">
    <source>
        <dbReference type="ARBA" id="ARBA00023015"/>
    </source>
</evidence>
<dbReference type="GO" id="GO:0003700">
    <property type="term" value="F:DNA-binding transcription factor activity"/>
    <property type="evidence" value="ECO:0007669"/>
    <property type="project" value="InterPro"/>
</dbReference>
<evidence type="ECO:0000313" key="7">
    <source>
        <dbReference type="Proteomes" id="UP000321306"/>
    </source>
</evidence>
<dbReference type="PROSITE" id="PS50937">
    <property type="entry name" value="HTH_MERR_2"/>
    <property type="match status" value="1"/>
</dbReference>
<dbReference type="PANTHER" id="PTHR30204">
    <property type="entry name" value="REDOX-CYCLING DRUG-SENSING TRANSCRIPTIONAL ACTIVATOR SOXR"/>
    <property type="match status" value="1"/>
</dbReference>
<evidence type="ECO:0000256" key="1">
    <source>
        <dbReference type="ARBA" id="ARBA00022491"/>
    </source>
</evidence>
<gene>
    <name evidence="6" type="ORF">DC3_36930</name>
</gene>
<name>A0A511N6H0_DEIC1</name>
<dbReference type="RefSeq" id="WP_146886812.1">
    <property type="nucleotide sequence ID" value="NZ_BJXB01000017.1"/>
</dbReference>
<dbReference type="InterPro" id="IPR000551">
    <property type="entry name" value="MerR-type_HTH_dom"/>
</dbReference>
<keyword evidence="7" id="KW-1185">Reference proteome</keyword>
<protein>
    <submittedName>
        <fullName evidence="6">MerR family transcriptional regulator</fullName>
    </submittedName>
</protein>
<dbReference type="SUPFAM" id="SSF46955">
    <property type="entry name" value="Putative DNA-binding domain"/>
    <property type="match status" value="1"/>
</dbReference>
<dbReference type="Proteomes" id="UP000321306">
    <property type="component" value="Unassembled WGS sequence"/>
</dbReference>
<evidence type="ECO:0000256" key="4">
    <source>
        <dbReference type="ARBA" id="ARBA00023163"/>
    </source>
</evidence>
<dbReference type="AlphaFoldDB" id="A0A511N6H0"/>
<feature type="domain" description="HTH merR-type" evidence="5">
    <location>
        <begin position="12"/>
        <end position="81"/>
    </location>
</feature>